<name>V9Z3H8_9ACTN</name>
<accession>V9Z3H8</accession>
<dbReference type="Gene3D" id="3.30.1370.60">
    <property type="entry name" value="Hypothetical oxidoreductase yiak, domain 2"/>
    <property type="match status" value="1"/>
</dbReference>
<dbReference type="PANTHER" id="PTHR11091">
    <property type="entry name" value="OXIDOREDUCTASE-RELATED"/>
    <property type="match status" value="1"/>
</dbReference>
<gene>
    <name evidence="3" type="ORF">pFRL2_8c</name>
</gene>
<reference evidence="3" key="1">
    <citation type="submission" date="2013-09" db="EMBL/GenBank/DDBJ databases">
        <title>Complete nucleotide sequence of Streptomyces linear plasmid pFRL2.</title>
        <authorList>
            <person name="Chen Z."/>
            <person name="Fang P."/>
            <person name="Qin Z."/>
        </authorList>
    </citation>
    <scope>NUCLEOTIDE SEQUENCE</scope>
    <source>
        <plasmid evidence="3">pFRL2</plasmid>
    </source>
</reference>
<dbReference type="EMBL" id="KF602047">
    <property type="protein sequence ID" value="AHE38683.1"/>
    <property type="molecule type" value="Genomic_DNA"/>
</dbReference>
<dbReference type="InterPro" id="IPR043143">
    <property type="entry name" value="Mal/L-sulf/L-lact_DH-like_NADP"/>
</dbReference>
<dbReference type="Gene3D" id="1.10.1530.10">
    <property type="match status" value="1"/>
</dbReference>
<dbReference type="InterPro" id="IPR036111">
    <property type="entry name" value="Mal/L-sulfo/L-lacto_DH-like_sf"/>
</dbReference>
<dbReference type="PANTHER" id="PTHR11091:SF0">
    <property type="entry name" value="MALATE DEHYDROGENASE"/>
    <property type="match status" value="1"/>
</dbReference>
<keyword evidence="2" id="KW-0560">Oxidoreductase</keyword>
<evidence type="ECO:0000313" key="3">
    <source>
        <dbReference type="EMBL" id="AHE38683.1"/>
    </source>
</evidence>
<proteinExistence type="inferred from homology"/>
<dbReference type="SUPFAM" id="SSF89733">
    <property type="entry name" value="L-sulfolactate dehydrogenase-like"/>
    <property type="match status" value="1"/>
</dbReference>
<protein>
    <submittedName>
        <fullName evidence="3">Malate/L-lactate dehydrogenase</fullName>
    </submittedName>
</protein>
<organism evidence="3">
    <name type="scientific">Streptomyces sp. FR1</name>
    <dbReference type="NCBI Taxonomy" id="349971"/>
    <lineage>
        <taxon>Bacteria</taxon>
        <taxon>Bacillati</taxon>
        <taxon>Actinomycetota</taxon>
        <taxon>Actinomycetes</taxon>
        <taxon>Kitasatosporales</taxon>
        <taxon>Streptomycetaceae</taxon>
        <taxon>Streptomyces</taxon>
    </lineage>
</organism>
<keyword evidence="3" id="KW-0614">Plasmid</keyword>
<evidence type="ECO:0000256" key="1">
    <source>
        <dbReference type="ARBA" id="ARBA00006056"/>
    </source>
</evidence>
<dbReference type="Pfam" id="PF02615">
    <property type="entry name" value="Ldh_2"/>
    <property type="match status" value="1"/>
</dbReference>
<evidence type="ECO:0000256" key="2">
    <source>
        <dbReference type="ARBA" id="ARBA00023002"/>
    </source>
</evidence>
<sequence>MTRLREEQEMQDVLYFHVEELRKRARETLERGGVSPDISELVATVLVDADVRGHPSHGVALLPLYLTRLRQGGINAHAYPSCTELSETVTLLDGRGGFGQLSADTAARHCARSAARQGLAAVGVRGNNHIGMLAAYRQHFVASDVIGLLMNISGPSVSAPGAQRATLGNNAVCLIVPRQQQPPFIVDFATGVVACGKIRSAALSGRSVPPEWLLDRSGRPSTDPADLDRGGSVPVFGGHKGLGLSLMIEVLAGILVAGTVSPLVNRQRHAPGSNMGCSQLFLGFRSDLFGQQGRHELLDVICDAVRDGYDTSVPTPFFPEQREQACTEAAHDVGVPVPSAVAAELGWAAHF</sequence>
<dbReference type="RefSeq" id="WP_024126065.1">
    <property type="nucleotide sequence ID" value="NC_023282.1"/>
</dbReference>
<dbReference type="InterPro" id="IPR043144">
    <property type="entry name" value="Mal/L-sulf/L-lact_DH-like_ah"/>
</dbReference>
<comment type="similarity">
    <text evidence="1">Belongs to the LDH2/MDH2 oxidoreductase family.</text>
</comment>
<geneLocation type="plasmid" evidence="3">
    <name>pFRL2</name>
</geneLocation>
<dbReference type="GO" id="GO:0016491">
    <property type="term" value="F:oxidoreductase activity"/>
    <property type="evidence" value="ECO:0007669"/>
    <property type="project" value="UniProtKB-KW"/>
</dbReference>
<dbReference type="AlphaFoldDB" id="V9Z3H8"/>
<dbReference type="InterPro" id="IPR003767">
    <property type="entry name" value="Malate/L-lactate_DH-like"/>
</dbReference>